<dbReference type="InterPro" id="IPR036188">
    <property type="entry name" value="FAD/NAD-bd_sf"/>
</dbReference>
<name>A0ABR3SQD6_9PEZI</name>
<accession>A0ABR3SQD6</accession>
<feature type="domain" description="FAD-binding" evidence="5">
    <location>
        <begin position="286"/>
        <end position="373"/>
    </location>
</feature>
<dbReference type="Proteomes" id="UP001521116">
    <property type="component" value="Unassembled WGS sequence"/>
</dbReference>
<evidence type="ECO:0000313" key="7">
    <source>
        <dbReference type="Proteomes" id="UP001521116"/>
    </source>
</evidence>
<evidence type="ECO:0000256" key="3">
    <source>
        <dbReference type="ARBA" id="ARBA00022827"/>
    </source>
</evidence>
<protein>
    <recommendedName>
        <fullName evidence="5">FAD-binding domain-containing protein</fullName>
    </recommendedName>
</protein>
<evidence type="ECO:0000256" key="2">
    <source>
        <dbReference type="ARBA" id="ARBA00022630"/>
    </source>
</evidence>
<dbReference type="InterPro" id="IPR002938">
    <property type="entry name" value="FAD-bd"/>
</dbReference>
<keyword evidence="4" id="KW-0560">Oxidoreductase</keyword>
<feature type="domain" description="FAD-binding" evidence="5">
    <location>
        <begin position="6"/>
        <end position="173"/>
    </location>
</feature>
<reference evidence="6 7" key="1">
    <citation type="submission" date="2024-02" db="EMBL/GenBank/DDBJ databases">
        <title>De novo assembly and annotation of 12 fungi associated with fruit tree decline syndrome in Ontario, Canada.</title>
        <authorList>
            <person name="Sulman M."/>
            <person name="Ellouze W."/>
            <person name="Ilyukhin E."/>
        </authorList>
    </citation>
    <scope>NUCLEOTIDE SEQUENCE [LARGE SCALE GENOMIC DNA]</scope>
    <source>
        <strain evidence="6 7">M1-105</strain>
    </source>
</reference>
<comment type="similarity">
    <text evidence="1">Belongs to the paxM FAD-dependent monooxygenase family.</text>
</comment>
<keyword evidence="2" id="KW-0285">Flavoprotein</keyword>
<dbReference type="Pfam" id="PF01494">
    <property type="entry name" value="FAD_binding_3"/>
    <property type="match status" value="2"/>
</dbReference>
<keyword evidence="3" id="KW-0274">FAD</keyword>
<organism evidence="6 7">
    <name type="scientific">Neofusicoccum ribis</name>
    <dbReference type="NCBI Taxonomy" id="45134"/>
    <lineage>
        <taxon>Eukaryota</taxon>
        <taxon>Fungi</taxon>
        <taxon>Dikarya</taxon>
        <taxon>Ascomycota</taxon>
        <taxon>Pezizomycotina</taxon>
        <taxon>Dothideomycetes</taxon>
        <taxon>Dothideomycetes incertae sedis</taxon>
        <taxon>Botryosphaeriales</taxon>
        <taxon>Botryosphaeriaceae</taxon>
        <taxon>Neofusicoccum</taxon>
    </lineage>
</organism>
<evidence type="ECO:0000313" key="6">
    <source>
        <dbReference type="EMBL" id="KAL1627134.1"/>
    </source>
</evidence>
<comment type="caution">
    <text evidence="6">The sequence shown here is derived from an EMBL/GenBank/DDBJ whole genome shotgun (WGS) entry which is preliminary data.</text>
</comment>
<sequence length="436" mass="47813">MSSSFKVIIAGGSLVGLGLALCFERAGIDYVLLEKGEIGPQLGASIGIHPHTIRILEQLGVWKDIEGGVTPLLYRQHFDENGKCFEDSKVLSEIKERAKRPIIFMERCEELRILYSHVKDKSKIHAHTAVESYDETDEGVTVTTSNGESFSGSILIGADGIHSRVRTLMADQISKTQPDLATELKEGFAAEYKCIFAVSRNGTPEAPLMPDGTVHNVYYDYYSAVSATGVPGLVFWFLFVKMGSVTRTPHCPRFSEADMEALIGSHGHNHLGPTYTIKRLWDARVKASMVPLEEGVLKKWSHGRVVLLGDSIHKATVNPGLGGNLAYEGIAHLTNRLVPLLRSASAPPSTAQLTELFDSFDAAHRPRAETVVKLSGTITRYEAQDTWWLKGASRWVVPWVSDARKADAYVGFSNGGPRLEWLPDPDGETAAGEARL</sequence>
<dbReference type="InterPro" id="IPR050562">
    <property type="entry name" value="FAD_mOase_fung"/>
</dbReference>
<dbReference type="PANTHER" id="PTHR47356">
    <property type="entry name" value="FAD-DEPENDENT MONOOXYGENASE ASQG-RELATED"/>
    <property type="match status" value="1"/>
</dbReference>
<proteinExistence type="inferred from homology"/>
<evidence type="ECO:0000259" key="5">
    <source>
        <dbReference type="Pfam" id="PF01494"/>
    </source>
</evidence>
<evidence type="ECO:0000256" key="4">
    <source>
        <dbReference type="ARBA" id="ARBA00023002"/>
    </source>
</evidence>
<dbReference type="SUPFAM" id="SSF51905">
    <property type="entry name" value="FAD/NAD(P)-binding domain"/>
    <property type="match status" value="1"/>
</dbReference>
<dbReference type="EMBL" id="JAJVDC020000076">
    <property type="protein sequence ID" value="KAL1627134.1"/>
    <property type="molecule type" value="Genomic_DNA"/>
</dbReference>
<dbReference type="PRINTS" id="PR00420">
    <property type="entry name" value="RNGMNOXGNASE"/>
</dbReference>
<gene>
    <name evidence="6" type="ORF">SLS56_006557</name>
</gene>
<dbReference type="Gene3D" id="3.50.50.60">
    <property type="entry name" value="FAD/NAD(P)-binding domain"/>
    <property type="match status" value="1"/>
</dbReference>
<keyword evidence="7" id="KW-1185">Reference proteome</keyword>
<dbReference type="PANTHER" id="PTHR47356:SF2">
    <property type="entry name" value="FAD-BINDING DOMAIN-CONTAINING PROTEIN-RELATED"/>
    <property type="match status" value="1"/>
</dbReference>
<evidence type="ECO:0000256" key="1">
    <source>
        <dbReference type="ARBA" id="ARBA00007992"/>
    </source>
</evidence>